<dbReference type="VEuPathDB" id="ToxoDB:TGRUB_305450B"/>
<comment type="caution">
    <text evidence="1">The sequence shown here is derived from an EMBL/GenBank/DDBJ whole genome shotgun (WGS) entry which is preliminary data.</text>
</comment>
<evidence type="ECO:0000313" key="1">
    <source>
        <dbReference type="EMBL" id="KFG59257.1"/>
    </source>
</evidence>
<dbReference type="GO" id="GO:0016740">
    <property type="term" value="F:transferase activity"/>
    <property type="evidence" value="ECO:0007669"/>
    <property type="project" value="UniProtKB-KW"/>
</dbReference>
<organism evidence="1 2">
    <name type="scientific">Toxoplasma gondii RUB</name>
    <dbReference type="NCBI Taxonomy" id="935652"/>
    <lineage>
        <taxon>Eukaryota</taxon>
        <taxon>Sar</taxon>
        <taxon>Alveolata</taxon>
        <taxon>Apicomplexa</taxon>
        <taxon>Conoidasida</taxon>
        <taxon>Coccidia</taxon>
        <taxon>Eucoccidiorida</taxon>
        <taxon>Eimeriorina</taxon>
        <taxon>Sarcocystidae</taxon>
        <taxon>Toxoplasma</taxon>
    </lineage>
</organism>
<dbReference type="Proteomes" id="UP000028834">
    <property type="component" value="Unassembled WGS sequence"/>
</dbReference>
<keyword evidence="1" id="KW-0808">Transferase</keyword>
<accession>A0A086LRI9</accession>
<dbReference type="AlphaFoldDB" id="A0A086LRI9"/>
<protein>
    <submittedName>
        <fullName evidence="1">Acetyltransferase, GNAT family protein</fullName>
    </submittedName>
</protein>
<feature type="non-terminal residue" evidence="1">
    <location>
        <position position="1"/>
    </location>
</feature>
<name>A0A086LRI9_TOXGO</name>
<reference evidence="1 2" key="1">
    <citation type="submission" date="2014-05" db="EMBL/GenBank/DDBJ databases">
        <authorList>
            <person name="Sibley D."/>
            <person name="Venepally P."/>
            <person name="Karamycheva S."/>
            <person name="Hadjithomas M."/>
            <person name="Khan A."/>
            <person name="Brunk B."/>
            <person name="Roos D."/>
            <person name="Caler E."/>
            <person name="Lorenzi H."/>
        </authorList>
    </citation>
    <scope>NUCLEOTIDE SEQUENCE [LARGE SCALE GENOMIC DNA]</scope>
    <source>
        <strain evidence="1 2">RUB</strain>
    </source>
</reference>
<gene>
    <name evidence="1" type="ORF">TGRUB_305450B</name>
</gene>
<sequence>RFAQVAEEAGSTWCDSAEIACVQSSLLHPRL</sequence>
<evidence type="ECO:0000313" key="2">
    <source>
        <dbReference type="Proteomes" id="UP000028834"/>
    </source>
</evidence>
<proteinExistence type="predicted"/>
<feature type="non-terminal residue" evidence="1">
    <location>
        <position position="31"/>
    </location>
</feature>
<dbReference type="EMBL" id="AFYV02002256">
    <property type="protein sequence ID" value="KFG59257.1"/>
    <property type="molecule type" value="Genomic_DNA"/>
</dbReference>